<keyword evidence="9 21" id="KW-0808">Transferase</keyword>
<organism evidence="22 23">
    <name type="scientific">Photorhabdus aegyptia</name>
    <dbReference type="NCBI Taxonomy" id="2805098"/>
    <lineage>
        <taxon>Bacteria</taxon>
        <taxon>Pseudomonadati</taxon>
        <taxon>Pseudomonadota</taxon>
        <taxon>Gammaproteobacteria</taxon>
        <taxon>Enterobacterales</taxon>
        <taxon>Morganellaceae</taxon>
        <taxon>Photorhabdus</taxon>
    </lineage>
</organism>
<keyword evidence="8 21" id="KW-0028">Amino-acid biosynthesis</keyword>
<evidence type="ECO:0000256" key="14">
    <source>
        <dbReference type="ARBA" id="ARBA00048212"/>
    </source>
</evidence>
<evidence type="ECO:0000256" key="21">
    <source>
        <dbReference type="RuleBase" id="RU364094"/>
    </source>
</evidence>
<dbReference type="GO" id="GO:0009097">
    <property type="term" value="P:isoleucine biosynthetic process"/>
    <property type="evidence" value="ECO:0007669"/>
    <property type="project" value="UniProtKB-UniPathway"/>
</dbReference>
<dbReference type="GO" id="GO:0046656">
    <property type="term" value="P:folic acid biosynthetic process"/>
    <property type="evidence" value="ECO:0007669"/>
    <property type="project" value="UniProtKB-KW"/>
</dbReference>
<dbReference type="SUPFAM" id="SSF56752">
    <property type="entry name" value="D-aminoacid aminotransferase-like PLP-dependent enzymes"/>
    <property type="match status" value="1"/>
</dbReference>
<dbReference type="InterPro" id="IPR018300">
    <property type="entry name" value="Aminotrans_IV_CS"/>
</dbReference>
<dbReference type="Proteomes" id="UP000023464">
    <property type="component" value="Unassembled WGS sequence"/>
</dbReference>
<dbReference type="UniPathway" id="UPA00048">
    <property type="reaction ID" value="UER00073"/>
</dbReference>
<comment type="pathway">
    <text evidence="5 21">Amino-acid biosynthesis; L-leucine biosynthesis; L-leucine from 3-methyl-2-oxobutanoate: step 4/4.</text>
</comment>
<evidence type="ECO:0000256" key="11">
    <source>
        <dbReference type="ARBA" id="ARBA00022909"/>
    </source>
</evidence>
<comment type="pathway">
    <text evidence="3 21">Amino-acid biosynthesis; L-isoleucine biosynthesis; L-isoleucine from 2-oxobutanoate: step 4/4.</text>
</comment>
<evidence type="ECO:0000256" key="8">
    <source>
        <dbReference type="ARBA" id="ARBA00022605"/>
    </source>
</evidence>
<dbReference type="UniPathway" id="UPA00047">
    <property type="reaction ID" value="UER00058"/>
</dbReference>
<comment type="cofactor">
    <cofactor evidence="1 20">
        <name>pyridoxal 5'-phosphate</name>
        <dbReference type="ChEBI" id="CHEBI:597326"/>
    </cofactor>
</comment>
<comment type="function">
    <text evidence="18">Involved in the biosynthesis of p-aminobenzoate (PABA), a precursor of tetrahydrofolate. Converts 4-amino-4-deoxychorismate into 4-aminobenzoate (PABA) and pyruvate.</text>
</comment>
<dbReference type="GO" id="GO:0052655">
    <property type="term" value="F:L-valine-2-oxoglutarate transaminase activity"/>
    <property type="evidence" value="ECO:0007669"/>
    <property type="project" value="RHEA"/>
</dbReference>
<comment type="pathway">
    <text evidence="13">Cofactor biosynthesis; tetrahydrofolate biosynthesis; 4-aminobenzoate from chorismate: step 2/2.</text>
</comment>
<comment type="catalytic activity">
    <reaction evidence="16 21">
        <text>L-leucine + 2-oxoglutarate = 4-methyl-2-oxopentanoate + L-glutamate</text>
        <dbReference type="Rhea" id="RHEA:18321"/>
        <dbReference type="ChEBI" id="CHEBI:16810"/>
        <dbReference type="ChEBI" id="CHEBI:17865"/>
        <dbReference type="ChEBI" id="CHEBI:29985"/>
        <dbReference type="ChEBI" id="CHEBI:57427"/>
        <dbReference type="EC" id="2.6.1.42"/>
    </reaction>
</comment>
<comment type="caution">
    <text evidence="22">The sequence shown here is derived from an EMBL/GenBank/DDBJ whole genome shotgun (WGS) entry which is preliminary data.</text>
</comment>
<dbReference type="GO" id="GO:0008696">
    <property type="term" value="F:4-amino-4-deoxychorismate lyase activity"/>
    <property type="evidence" value="ECO:0007669"/>
    <property type="project" value="UniProtKB-EC"/>
</dbReference>
<protein>
    <recommendedName>
        <fullName evidence="21">Branched-chain-amino-acid aminotransferase</fullName>
        <shortName evidence="21">BCAT</shortName>
        <ecNumber evidence="21">2.6.1.42</ecNumber>
    </recommendedName>
</protein>
<evidence type="ECO:0000256" key="15">
    <source>
        <dbReference type="ARBA" id="ARBA00048798"/>
    </source>
</evidence>
<gene>
    <name evidence="21" type="primary">ilvE</name>
    <name evidence="22" type="ORF">BA1DRAFT_03276</name>
</gene>
<dbReference type="InterPro" id="IPR043132">
    <property type="entry name" value="BCAT-like_C"/>
</dbReference>
<dbReference type="AlphaFoldDB" id="A0A022PER1"/>
<comment type="catalytic activity">
    <reaction evidence="14 21">
        <text>L-valine + 2-oxoglutarate = 3-methyl-2-oxobutanoate + L-glutamate</text>
        <dbReference type="Rhea" id="RHEA:24813"/>
        <dbReference type="ChEBI" id="CHEBI:11851"/>
        <dbReference type="ChEBI" id="CHEBI:16810"/>
        <dbReference type="ChEBI" id="CHEBI:29985"/>
        <dbReference type="ChEBI" id="CHEBI:57762"/>
        <dbReference type="EC" id="2.6.1.42"/>
    </reaction>
</comment>
<evidence type="ECO:0000256" key="10">
    <source>
        <dbReference type="ARBA" id="ARBA00022898"/>
    </source>
</evidence>
<dbReference type="PANTHER" id="PTHR42743">
    <property type="entry name" value="AMINO-ACID AMINOTRANSFERASE"/>
    <property type="match status" value="1"/>
</dbReference>
<evidence type="ECO:0000313" key="23">
    <source>
        <dbReference type="Proteomes" id="UP000023464"/>
    </source>
</evidence>
<dbReference type="InterPro" id="IPR036038">
    <property type="entry name" value="Aminotransferase-like"/>
</dbReference>
<evidence type="ECO:0000256" key="16">
    <source>
        <dbReference type="ARBA" id="ARBA00049229"/>
    </source>
</evidence>
<dbReference type="UniPathway" id="UPA00049">
    <property type="reaction ID" value="UER00062"/>
</dbReference>
<evidence type="ECO:0000256" key="3">
    <source>
        <dbReference type="ARBA" id="ARBA00004824"/>
    </source>
</evidence>
<dbReference type="GO" id="GO:0052654">
    <property type="term" value="F:L-leucine-2-oxoglutarate transaminase activity"/>
    <property type="evidence" value="ECO:0007669"/>
    <property type="project" value="RHEA"/>
</dbReference>
<keyword evidence="11" id="KW-0289">Folate biosynthesis</keyword>
<evidence type="ECO:0000256" key="1">
    <source>
        <dbReference type="ARBA" id="ARBA00001933"/>
    </source>
</evidence>
<dbReference type="Pfam" id="PF01063">
    <property type="entry name" value="Aminotran_4"/>
    <property type="match status" value="1"/>
</dbReference>
<dbReference type="InterPro" id="IPR005785">
    <property type="entry name" value="B_amino_transI"/>
</dbReference>
<dbReference type="NCBIfam" id="TIGR01122">
    <property type="entry name" value="ilvE_I"/>
    <property type="match status" value="1"/>
</dbReference>
<dbReference type="InterPro" id="IPR050571">
    <property type="entry name" value="Class-IV_PLP-Dep_Aminotrnsfr"/>
</dbReference>
<evidence type="ECO:0000256" key="13">
    <source>
        <dbReference type="ARBA" id="ARBA00035633"/>
    </source>
</evidence>
<dbReference type="EMBL" id="JFGV01000054">
    <property type="protein sequence ID" value="EYU14211.1"/>
    <property type="molecule type" value="Genomic_DNA"/>
</dbReference>
<keyword evidence="12 21" id="KW-0100">Branched-chain amino acid biosynthesis</keyword>
<comment type="pathway">
    <text evidence="4 21">Amino-acid biosynthesis; L-valine biosynthesis; L-valine from pyruvate: step 4/4.</text>
</comment>
<dbReference type="GO" id="GO:0009099">
    <property type="term" value="P:L-valine biosynthetic process"/>
    <property type="evidence" value="ECO:0007669"/>
    <property type="project" value="UniProtKB-UniPathway"/>
</dbReference>
<evidence type="ECO:0000256" key="2">
    <source>
        <dbReference type="ARBA" id="ARBA00003109"/>
    </source>
</evidence>
<dbReference type="CDD" id="cd00449">
    <property type="entry name" value="PLPDE_IV"/>
    <property type="match status" value="1"/>
</dbReference>
<dbReference type="PROSITE" id="PS00770">
    <property type="entry name" value="AA_TRANSFER_CLASS_4"/>
    <property type="match status" value="1"/>
</dbReference>
<evidence type="ECO:0000256" key="7">
    <source>
        <dbReference type="ARBA" id="ARBA00022576"/>
    </source>
</evidence>
<dbReference type="InterPro" id="IPR043131">
    <property type="entry name" value="BCAT-like_N"/>
</dbReference>
<evidence type="ECO:0000313" key="22">
    <source>
        <dbReference type="EMBL" id="EYU14211.1"/>
    </source>
</evidence>
<evidence type="ECO:0000256" key="18">
    <source>
        <dbReference type="ARBA" id="ARBA00054027"/>
    </source>
</evidence>
<evidence type="ECO:0000256" key="12">
    <source>
        <dbReference type="ARBA" id="ARBA00023304"/>
    </source>
</evidence>
<evidence type="ECO:0000256" key="4">
    <source>
        <dbReference type="ARBA" id="ARBA00004931"/>
    </source>
</evidence>
<proteinExistence type="inferred from homology"/>
<dbReference type="EC" id="2.6.1.42" evidence="21"/>
<sequence length="315" mass="35383">MTNNIVSPVNKDWIVFLDGEYLNFSNATFLANTQALNYGTGIFEGIRAYWDQDNNQLNLFRVHEHYERLIQSAKTLKIELPYTSQELTDITKDIIIKNGFKQDIYIRPLALKKSLMPGEKFGVKLSGVNSTLCINALPMGAYAKKTDFKCLISKWRRVSNAAIPSSAKITGTYVNSALAHEDAKENGFDDAIMLNEQGMCAEASTSNVFIVKDNCVITPSLSAGILNGITRQSVFDICKFRNIPCIESEIQQKDLYEADACFLTGTGLEISIVSQIDNVSYKQKEDSIANVITKDYQEIIRGRIDKFSHWLNPVY</sequence>
<comment type="catalytic activity">
    <reaction evidence="15 21">
        <text>L-isoleucine + 2-oxoglutarate = (S)-3-methyl-2-oxopentanoate + L-glutamate</text>
        <dbReference type="Rhea" id="RHEA:24801"/>
        <dbReference type="ChEBI" id="CHEBI:16810"/>
        <dbReference type="ChEBI" id="CHEBI:29985"/>
        <dbReference type="ChEBI" id="CHEBI:35146"/>
        <dbReference type="ChEBI" id="CHEBI:58045"/>
        <dbReference type="EC" id="2.6.1.42"/>
    </reaction>
</comment>
<dbReference type="GO" id="GO:0052656">
    <property type="term" value="F:L-isoleucine-2-oxoglutarate transaminase activity"/>
    <property type="evidence" value="ECO:0007669"/>
    <property type="project" value="RHEA"/>
</dbReference>
<dbReference type="NCBIfam" id="NF005146">
    <property type="entry name" value="PRK06606.1"/>
    <property type="match status" value="1"/>
</dbReference>
<evidence type="ECO:0000256" key="17">
    <source>
        <dbReference type="ARBA" id="ARBA00049529"/>
    </source>
</evidence>
<dbReference type="Gene3D" id="3.30.470.10">
    <property type="match status" value="1"/>
</dbReference>
<reference evidence="22 23" key="1">
    <citation type="submission" date="2014-03" db="EMBL/GenBank/DDBJ databases">
        <title>Draft Genome of Photorhabdus luminescens BA1, an Egyptian Isolate.</title>
        <authorList>
            <person name="Ghazal S."/>
            <person name="Hurst S.G.IV."/>
            <person name="Morris K."/>
            <person name="Thomas K."/>
            <person name="Tisa L.S."/>
        </authorList>
    </citation>
    <scope>NUCLEOTIDE SEQUENCE [LARGE SCALE GENOMIC DNA]</scope>
    <source>
        <strain evidence="22 23">BA1</strain>
    </source>
</reference>
<evidence type="ECO:0000256" key="19">
    <source>
        <dbReference type="RuleBase" id="RU004106"/>
    </source>
</evidence>
<dbReference type="PATRIC" id="fig|1393736.3.peg.3344"/>
<dbReference type="Gene3D" id="3.20.10.10">
    <property type="entry name" value="D-amino Acid Aminotransferase, subunit A, domain 2"/>
    <property type="match status" value="1"/>
</dbReference>
<keyword evidence="7 21" id="KW-0032">Aminotransferase</keyword>
<dbReference type="RefSeq" id="WP_036781023.1">
    <property type="nucleotide sequence ID" value="NZ_CAWLTM010000061.1"/>
</dbReference>
<dbReference type="GO" id="GO:0009098">
    <property type="term" value="P:L-leucine biosynthetic process"/>
    <property type="evidence" value="ECO:0007669"/>
    <property type="project" value="UniProtKB-UniPathway"/>
</dbReference>
<comment type="catalytic activity">
    <reaction evidence="17">
        <text>4-amino-4-deoxychorismate = 4-aminobenzoate + pyruvate + H(+)</text>
        <dbReference type="Rhea" id="RHEA:16201"/>
        <dbReference type="ChEBI" id="CHEBI:15361"/>
        <dbReference type="ChEBI" id="CHEBI:15378"/>
        <dbReference type="ChEBI" id="CHEBI:17836"/>
        <dbReference type="ChEBI" id="CHEBI:58406"/>
        <dbReference type="EC" id="4.1.3.38"/>
    </reaction>
</comment>
<name>A0A022PER1_9GAMM</name>
<keyword evidence="23" id="KW-1185">Reference proteome</keyword>
<evidence type="ECO:0000256" key="6">
    <source>
        <dbReference type="ARBA" id="ARBA00009320"/>
    </source>
</evidence>
<evidence type="ECO:0000256" key="20">
    <source>
        <dbReference type="RuleBase" id="RU004516"/>
    </source>
</evidence>
<comment type="function">
    <text evidence="2 21">Acts on leucine, isoleucine and valine.</text>
</comment>
<evidence type="ECO:0000256" key="9">
    <source>
        <dbReference type="ARBA" id="ARBA00022679"/>
    </source>
</evidence>
<keyword evidence="10 20" id="KW-0663">Pyridoxal phosphate</keyword>
<comment type="similarity">
    <text evidence="6 19">Belongs to the class-IV pyridoxal-phosphate-dependent aminotransferase family.</text>
</comment>
<dbReference type="InterPro" id="IPR001544">
    <property type="entry name" value="Aminotrans_IV"/>
</dbReference>
<dbReference type="FunFam" id="3.20.10.10:FF:000002">
    <property type="entry name" value="D-alanine aminotransferase"/>
    <property type="match status" value="1"/>
</dbReference>
<dbReference type="PANTHER" id="PTHR42743:SF4">
    <property type="entry name" value="BRANCHED-CHAIN-AMINO-ACID AMINOTRANSFERASE-RELATED"/>
    <property type="match status" value="1"/>
</dbReference>
<accession>A0A022PER1</accession>
<evidence type="ECO:0000256" key="5">
    <source>
        <dbReference type="ARBA" id="ARBA00005072"/>
    </source>
</evidence>